<keyword evidence="1 5" id="KW-0328">Glycosyltransferase</keyword>
<evidence type="ECO:0000313" key="6">
    <source>
        <dbReference type="Proteomes" id="UP001172778"/>
    </source>
</evidence>
<organism evidence="5 6">
    <name type="scientific">Parachitinimonas caeni</name>
    <dbReference type="NCBI Taxonomy" id="3031301"/>
    <lineage>
        <taxon>Bacteria</taxon>
        <taxon>Pseudomonadati</taxon>
        <taxon>Pseudomonadota</taxon>
        <taxon>Betaproteobacteria</taxon>
        <taxon>Neisseriales</taxon>
        <taxon>Chitinibacteraceae</taxon>
        <taxon>Parachitinimonas</taxon>
    </lineage>
</organism>
<dbReference type="Proteomes" id="UP001172778">
    <property type="component" value="Unassembled WGS sequence"/>
</dbReference>
<protein>
    <submittedName>
        <fullName evidence="5">Glycosyltransferase family 4 protein</fullName>
        <ecNumber evidence="5">2.4.-.-</ecNumber>
    </submittedName>
</protein>
<feature type="domain" description="Glycosyltransferase subfamily 4-like N-terminal" evidence="4">
    <location>
        <begin position="18"/>
        <end position="179"/>
    </location>
</feature>
<comment type="caution">
    <text evidence="5">The sequence shown here is derived from an EMBL/GenBank/DDBJ whole genome shotgun (WGS) entry which is preliminary data.</text>
</comment>
<dbReference type="EC" id="2.4.-.-" evidence="5"/>
<dbReference type="InterPro" id="IPR001296">
    <property type="entry name" value="Glyco_trans_1"/>
</dbReference>
<dbReference type="CDD" id="cd03801">
    <property type="entry name" value="GT4_PimA-like"/>
    <property type="match status" value="1"/>
</dbReference>
<dbReference type="InterPro" id="IPR028098">
    <property type="entry name" value="Glyco_trans_4-like_N"/>
</dbReference>
<evidence type="ECO:0000256" key="2">
    <source>
        <dbReference type="ARBA" id="ARBA00022679"/>
    </source>
</evidence>
<dbReference type="PANTHER" id="PTHR12526:SF510">
    <property type="entry name" value="D-INOSITOL 3-PHOSPHATE GLYCOSYLTRANSFERASE"/>
    <property type="match status" value="1"/>
</dbReference>
<evidence type="ECO:0000313" key="5">
    <source>
        <dbReference type="EMBL" id="MDK2122567.1"/>
    </source>
</evidence>
<evidence type="ECO:0000259" key="4">
    <source>
        <dbReference type="Pfam" id="PF13439"/>
    </source>
</evidence>
<dbReference type="SUPFAM" id="SSF53756">
    <property type="entry name" value="UDP-Glycosyltransferase/glycogen phosphorylase"/>
    <property type="match status" value="1"/>
</dbReference>
<dbReference type="EMBL" id="JARRAF010000001">
    <property type="protein sequence ID" value="MDK2122567.1"/>
    <property type="molecule type" value="Genomic_DNA"/>
</dbReference>
<dbReference type="Pfam" id="PF13439">
    <property type="entry name" value="Glyco_transf_4"/>
    <property type="match status" value="1"/>
</dbReference>
<dbReference type="Gene3D" id="3.40.50.2000">
    <property type="entry name" value="Glycogen Phosphorylase B"/>
    <property type="match status" value="2"/>
</dbReference>
<accession>A0ABT7DR74</accession>
<keyword evidence="2 5" id="KW-0808">Transferase</keyword>
<evidence type="ECO:0000256" key="1">
    <source>
        <dbReference type="ARBA" id="ARBA00022676"/>
    </source>
</evidence>
<reference evidence="5" key="1">
    <citation type="submission" date="2023-03" db="EMBL/GenBank/DDBJ databases">
        <title>Chitinimonas shenzhenensis gen. nov., sp. nov., a novel member of family Burkholderiaceae isolated from activated sludge collected in Shen Zhen, China.</title>
        <authorList>
            <person name="Wang X."/>
        </authorList>
    </citation>
    <scope>NUCLEOTIDE SEQUENCE</scope>
    <source>
        <strain evidence="5">DQS-5</strain>
    </source>
</reference>
<dbReference type="GO" id="GO:0016757">
    <property type="term" value="F:glycosyltransferase activity"/>
    <property type="evidence" value="ECO:0007669"/>
    <property type="project" value="UniProtKB-KW"/>
</dbReference>
<feature type="domain" description="Glycosyl transferase family 1" evidence="3">
    <location>
        <begin position="192"/>
        <end position="336"/>
    </location>
</feature>
<evidence type="ECO:0000259" key="3">
    <source>
        <dbReference type="Pfam" id="PF00534"/>
    </source>
</evidence>
<dbReference type="PANTHER" id="PTHR12526">
    <property type="entry name" value="GLYCOSYLTRANSFERASE"/>
    <property type="match status" value="1"/>
</dbReference>
<dbReference type="RefSeq" id="WP_284098850.1">
    <property type="nucleotide sequence ID" value="NZ_JARRAF010000001.1"/>
</dbReference>
<gene>
    <name evidence="5" type="ORF">PZA18_00725</name>
</gene>
<keyword evidence="6" id="KW-1185">Reference proteome</keyword>
<sequence>MSQTMKLAIVRQKYNPSGGAERFVSRAIAALAGSVEVTLITRKWEDHAGYQSIKVDPFYLGSVWRDWSFARGVAQAVRSQPFDLVQSHERLPDCDLYRAGDGVHREWLAQRTRQQSALGRLANQLNPYHHYAMWAESRLFHSPRLKAVICNSQMVKDEIQRWFGLPADKLHVIYSGIDATNFHPETARQRRDVLRANLGIPAEVATLVYVGAGFERKGVACCIRALAQAGGKAHLLVVGNDKKSSQYQQLAQQLNVSQRVHFVGAQKQVADWYGAADALFLPTLYDPFPNVALEAFACGLPVLTSTKSGAAEFIREGQNGFVRDALDVAGFAALLAQRPHAADWQVMSEAARQTILPYSPAAMGEALTRLYRQLLQAPPAA</sequence>
<dbReference type="Pfam" id="PF00534">
    <property type="entry name" value="Glycos_transf_1"/>
    <property type="match status" value="1"/>
</dbReference>
<name>A0ABT7DR74_9NEIS</name>
<proteinExistence type="predicted"/>